<gene>
    <name evidence="1" type="ORF">UFOVP125_59</name>
</gene>
<name>A0A6J5LJP3_9CAUD</name>
<reference evidence="1" key="1">
    <citation type="submission" date="2020-04" db="EMBL/GenBank/DDBJ databases">
        <authorList>
            <person name="Chiriac C."/>
            <person name="Salcher M."/>
            <person name="Ghai R."/>
            <person name="Kavagutti S V."/>
        </authorList>
    </citation>
    <scope>NUCLEOTIDE SEQUENCE</scope>
</reference>
<sequence length="193" mass="20212">MSSTSAPFGLRPAFHPSGLDRAQALANGIASAYSSDILKGQPVKYNPSAGTIIIATVGAAWSGAFAGVEWTDNTGRRRVSNYWPANTAYQTGSCVAYFYNDANIVYEIQSDATIAQTSIGNEYNFSNIAAGSSTTGLSAATLGVSTAVGNGVQGDMRVVDIAPYPDNAWGDSFVIVRVVNARSQFFGQFTAIA</sequence>
<proteinExistence type="predicted"/>
<accession>A0A6J5LJP3</accession>
<organism evidence="1">
    <name type="scientific">uncultured Caudovirales phage</name>
    <dbReference type="NCBI Taxonomy" id="2100421"/>
    <lineage>
        <taxon>Viruses</taxon>
        <taxon>Duplodnaviria</taxon>
        <taxon>Heunggongvirae</taxon>
        <taxon>Uroviricota</taxon>
        <taxon>Caudoviricetes</taxon>
        <taxon>Peduoviridae</taxon>
        <taxon>Maltschvirus</taxon>
        <taxon>Maltschvirus maltsch</taxon>
    </lineage>
</organism>
<protein>
    <submittedName>
        <fullName evidence="1">Uncharacterized protein</fullName>
    </submittedName>
</protein>
<dbReference type="EMBL" id="LR796253">
    <property type="protein sequence ID" value="CAB4131849.1"/>
    <property type="molecule type" value="Genomic_DNA"/>
</dbReference>
<evidence type="ECO:0000313" key="1">
    <source>
        <dbReference type="EMBL" id="CAB4131849.1"/>
    </source>
</evidence>